<dbReference type="KEGG" id="cbr:CBG_27185"/>
<proteinExistence type="predicted"/>
<dbReference type="EMBL" id="HE601047">
    <property type="protein sequence ID" value="CAS00648.1"/>
    <property type="molecule type" value="Genomic_DNA"/>
</dbReference>
<accession>B6IL15</accession>
<keyword evidence="2" id="KW-1185">Reference proteome</keyword>
<dbReference type="GeneID" id="68918642"/>
<reference evidence="1 2" key="2">
    <citation type="journal article" date="2011" name="PLoS Genet.">
        <title>Caenorhabditis briggsae recombinant inbred line genotypes reveal inter-strain incompatibility and the evolution of recombination.</title>
        <authorList>
            <person name="Ross J.A."/>
            <person name="Koboldt D.C."/>
            <person name="Staisch J.E."/>
            <person name="Chamberlin H.M."/>
            <person name="Gupta B.P."/>
            <person name="Miller R.D."/>
            <person name="Baird S.E."/>
            <person name="Haag E.S."/>
        </authorList>
    </citation>
    <scope>NUCLEOTIDE SEQUENCE [LARGE SCALE GENOMIC DNA]</scope>
    <source>
        <strain evidence="1 2">AF16</strain>
    </source>
</reference>
<evidence type="ECO:0000313" key="2">
    <source>
        <dbReference type="Proteomes" id="UP000008549"/>
    </source>
</evidence>
<sequence length="20" mass="2577">MGKLKEVEREWIIFEQQKRE</sequence>
<evidence type="ECO:0000313" key="1">
    <source>
        <dbReference type="EMBL" id="CAS00648.1"/>
    </source>
</evidence>
<name>B6IL15_CAEBR</name>
<dbReference type="HOGENOM" id="CLU_3428600_0_0_1"/>
<dbReference type="Proteomes" id="UP000008549">
    <property type="component" value="Unassembled WGS sequence"/>
</dbReference>
<gene>
    <name evidence="1" type="ORF">CBG27185</name>
    <name evidence="1" type="ORF">CBG_27185</name>
</gene>
<dbReference type="CTD" id="68918642"/>
<dbReference type="RefSeq" id="XP_045100207.1">
    <property type="nucleotide sequence ID" value="XM_045237968.1"/>
</dbReference>
<organism evidence="1 2">
    <name type="scientific">Caenorhabditis briggsae</name>
    <dbReference type="NCBI Taxonomy" id="6238"/>
    <lineage>
        <taxon>Eukaryota</taxon>
        <taxon>Metazoa</taxon>
        <taxon>Ecdysozoa</taxon>
        <taxon>Nematoda</taxon>
        <taxon>Chromadorea</taxon>
        <taxon>Rhabditida</taxon>
        <taxon>Rhabditina</taxon>
        <taxon>Rhabditomorpha</taxon>
        <taxon>Rhabditoidea</taxon>
        <taxon>Rhabditidae</taxon>
        <taxon>Peloderinae</taxon>
        <taxon>Caenorhabditis</taxon>
    </lineage>
</organism>
<protein>
    <submittedName>
        <fullName evidence="1">Protein CBG27185</fullName>
    </submittedName>
</protein>
<dbReference type="InParanoid" id="B6IL15"/>
<reference evidence="1 2" key="1">
    <citation type="journal article" date="2003" name="PLoS Biol.">
        <title>The genome sequence of Caenorhabditis briggsae: a platform for comparative genomics.</title>
        <authorList>
            <person name="Stein L.D."/>
            <person name="Bao Z."/>
            <person name="Blasiar D."/>
            <person name="Blumenthal T."/>
            <person name="Brent M.R."/>
            <person name="Chen N."/>
            <person name="Chinwalla A."/>
            <person name="Clarke L."/>
            <person name="Clee C."/>
            <person name="Coghlan A."/>
            <person name="Coulson A."/>
            <person name="D'Eustachio P."/>
            <person name="Fitch D.H."/>
            <person name="Fulton L.A."/>
            <person name="Fulton R.E."/>
            <person name="Griffiths-Jones S."/>
            <person name="Harris T.W."/>
            <person name="Hillier L.W."/>
            <person name="Kamath R."/>
            <person name="Kuwabara P.E."/>
            <person name="Mardis E.R."/>
            <person name="Marra M.A."/>
            <person name="Miner T.L."/>
            <person name="Minx P."/>
            <person name="Mullikin J.C."/>
            <person name="Plumb R.W."/>
            <person name="Rogers J."/>
            <person name="Schein J.E."/>
            <person name="Sohrmann M."/>
            <person name="Spieth J."/>
            <person name="Stajich J.E."/>
            <person name="Wei C."/>
            <person name="Willey D."/>
            <person name="Wilson R.K."/>
            <person name="Durbin R."/>
            <person name="Waterston R.H."/>
        </authorList>
    </citation>
    <scope>NUCLEOTIDE SEQUENCE [LARGE SCALE GENOMIC DNA]</scope>
    <source>
        <strain evidence="1 2">AF16</strain>
    </source>
</reference>
<dbReference type="AlphaFoldDB" id="B6IL15"/>